<keyword evidence="1" id="KW-0812">Transmembrane</keyword>
<gene>
    <name evidence="2" type="ORF">C6Y56_14260</name>
</gene>
<keyword evidence="1" id="KW-1133">Transmembrane helix</keyword>
<protein>
    <submittedName>
        <fullName evidence="2">Uncharacterized protein</fullName>
    </submittedName>
</protein>
<evidence type="ECO:0000313" key="2">
    <source>
        <dbReference type="EMBL" id="QJP95691.1"/>
    </source>
</evidence>
<reference evidence="2 3" key="1">
    <citation type="submission" date="2018-03" db="EMBL/GenBank/DDBJ databases">
        <title>Complete genome sequence of Pseudomonas fluorescens sp. G7.</title>
        <authorList>
            <person name="Gao C.-H."/>
            <person name="Li Z."/>
            <person name="Cai P."/>
        </authorList>
    </citation>
    <scope>NUCLEOTIDE SEQUENCE [LARGE SCALE GENOMIC DNA]</scope>
    <source>
        <strain evidence="2 3">G7</strain>
    </source>
</reference>
<accession>A0A7Z3C557</accession>
<evidence type="ECO:0000313" key="3">
    <source>
        <dbReference type="Proteomes" id="UP000501669"/>
    </source>
</evidence>
<sequence>MTVLLKKILIRLGAAIGVAIALSAVMLFVCTNVPMVWRSIFPNDTLETVDKSKVVKKAMLGEACNKENSTCKKNVLIILGAIDDGTVKAIEQLAEKETFDTVCFGSPGGSAGVATRIGRWIKSNNLNTCMAEHYKLEGGIDVSNVECQSACPYLLVMGKTRTALGSDFNIGVHSSGVPLDFCVCRFKVNEFWPYVSTSDYRKMLEGSDEAEIHLRLLSDSLEVDSTSIHRLTQSELEKYAVFNAYGAVDPSAR</sequence>
<keyword evidence="1" id="KW-0472">Membrane</keyword>
<name>A0A7Z3C557_PSEFL</name>
<dbReference type="Proteomes" id="UP000501669">
    <property type="component" value="Chromosome"/>
</dbReference>
<proteinExistence type="predicted"/>
<dbReference type="RefSeq" id="WP_169430397.1">
    <property type="nucleotide sequence ID" value="NZ_CP027561.1"/>
</dbReference>
<organism evidence="2 3">
    <name type="scientific">Pseudomonas fluorescens</name>
    <dbReference type="NCBI Taxonomy" id="294"/>
    <lineage>
        <taxon>Bacteria</taxon>
        <taxon>Pseudomonadati</taxon>
        <taxon>Pseudomonadota</taxon>
        <taxon>Gammaproteobacteria</taxon>
        <taxon>Pseudomonadales</taxon>
        <taxon>Pseudomonadaceae</taxon>
        <taxon>Pseudomonas</taxon>
    </lineage>
</organism>
<evidence type="ECO:0000256" key="1">
    <source>
        <dbReference type="SAM" id="Phobius"/>
    </source>
</evidence>
<feature type="transmembrane region" description="Helical" evidence="1">
    <location>
        <begin position="12"/>
        <end position="37"/>
    </location>
</feature>
<dbReference type="AlphaFoldDB" id="A0A7Z3C557"/>
<dbReference type="EMBL" id="CP027561">
    <property type="protein sequence ID" value="QJP95691.1"/>
    <property type="molecule type" value="Genomic_DNA"/>
</dbReference>